<evidence type="ECO:0000259" key="17">
    <source>
        <dbReference type="SMART" id="SM00179"/>
    </source>
</evidence>
<dbReference type="Gramene" id="TVU15808">
    <property type="protein sequence ID" value="TVU15808"/>
    <property type="gene ID" value="EJB05_39346"/>
</dbReference>
<dbReference type="FunFam" id="3.50.30.30:FF:000001">
    <property type="entry name" value="Vacuolar-sorting receptor 1"/>
    <property type="match status" value="1"/>
</dbReference>
<evidence type="ECO:0000256" key="1">
    <source>
        <dbReference type="ARBA" id="ARBA00004394"/>
    </source>
</evidence>
<dbReference type="OrthoDB" id="10045365at2759"/>
<keyword evidence="10 16" id="KW-1133">Transmembrane helix</keyword>
<reference evidence="18 19" key="1">
    <citation type="journal article" date="2019" name="Sci. Rep.">
        <title>A high-quality genome of Eragrostis curvula grass provides insights into Poaceae evolution and supports new strategies to enhance forage quality.</title>
        <authorList>
            <person name="Carballo J."/>
            <person name="Santos B.A.C.M."/>
            <person name="Zappacosta D."/>
            <person name="Garbus I."/>
            <person name="Selva J.P."/>
            <person name="Gallo C.A."/>
            <person name="Diaz A."/>
            <person name="Albertini E."/>
            <person name="Caccamo M."/>
            <person name="Echenique V."/>
        </authorList>
    </citation>
    <scope>NUCLEOTIDE SEQUENCE [LARGE SCALE GENOMIC DNA]</scope>
    <source>
        <strain evidence="19">cv. Victoria</strain>
        <tissue evidence="18">Leaf</tissue>
    </source>
</reference>
<dbReference type="AlphaFoldDB" id="A0A5J9TY78"/>
<dbReference type="InterPro" id="IPR046450">
    <property type="entry name" value="PA_dom_sf"/>
</dbReference>
<comment type="similarity">
    <text evidence="2">Belongs to the VSR (BP-80) family.</text>
</comment>
<comment type="subcellular location">
    <subcellularLocation>
        <location evidence="1">Golgi apparatus membrane</location>
    </subcellularLocation>
</comment>
<organism evidence="18 19">
    <name type="scientific">Eragrostis curvula</name>
    <name type="common">weeping love grass</name>
    <dbReference type="NCBI Taxonomy" id="38414"/>
    <lineage>
        <taxon>Eukaryota</taxon>
        <taxon>Viridiplantae</taxon>
        <taxon>Streptophyta</taxon>
        <taxon>Embryophyta</taxon>
        <taxon>Tracheophyta</taxon>
        <taxon>Spermatophyta</taxon>
        <taxon>Magnoliopsida</taxon>
        <taxon>Liliopsida</taxon>
        <taxon>Poales</taxon>
        <taxon>Poaceae</taxon>
        <taxon>PACMAD clade</taxon>
        <taxon>Chloridoideae</taxon>
        <taxon>Eragrostideae</taxon>
        <taxon>Eragrostidinae</taxon>
        <taxon>Eragrostis</taxon>
    </lineage>
</organism>
<evidence type="ECO:0000256" key="7">
    <source>
        <dbReference type="ARBA" id="ARBA00022737"/>
    </source>
</evidence>
<dbReference type="InterPro" id="IPR056858">
    <property type="entry name" value="VSR_TRX"/>
</dbReference>
<dbReference type="EMBL" id="RWGY01000031">
    <property type="protein sequence ID" value="TVU15808.1"/>
    <property type="molecule type" value="Genomic_DNA"/>
</dbReference>
<dbReference type="Pfam" id="PF02225">
    <property type="entry name" value="PA"/>
    <property type="match status" value="1"/>
</dbReference>
<dbReference type="CDD" id="cd00054">
    <property type="entry name" value="EGF_CA"/>
    <property type="match status" value="1"/>
</dbReference>
<evidence type="ECO:0000256" key="12">
    <source>
        <dbReference type="ARBA" id="ARBA00023136"/>
    </source>
</evidence>
<evidence type="ECO:0000256" key="13">
    <source>
        <dbReference type="ARBA" id="ARBA00023157"/>
    </source>
</evidence>
<protein>
    <recommendedName>
        <fullName evidence="17">EGF-like calcium-binding domain-containing protein</fullName>
    </recommendedName>
</protein>
<evidence type="ECO:0000256" key="8">
    <source>
        <dbReference type="ARBA" id="ARBA00022837"/>
    </source>
</evidence>
<dbReference type="InterPro" id="IPR018097">
    <property type="entry name" value="EGF_Ca-bd_CS"/>
</dbReference>
<evidence type="ECO:0000256" key="5">
    <source>
        <dbReference type="ARBA" id="ARBA00022692"/>
    </source>
</evidence>
<keyword evidence="13" id="KW-1015">Disulfide bond</keyword>
<evidence type="ECO:0000256" key="9">
    <source>
        <dbReference type="ARBA" id="ARBA00022927"/>
    </source>
</evidence>
<comment type="caution">
    <text evidence="18">The sequence shown here is derived from an EMBL/GenBank/DDBJ whole genome shotgun (WGS) entry which is preliminary data.</text>
</comment>
<keyword evidence="4" id="KW-0245">EGF-like domain</keyword>
<dbReference type="InterPro" id="IPR001881">
    <property type="entry name" value="EGF-like_Ca-bd_dom"/>
</dbReference>
<evidence type="ECO:0000256" key="2">
    <source>
        <dbReference type="ARBA" id="ARBA00007038"/>
    </source>
</evidence>
<evidence type="ECO:0000256" key="3">
    <source>
        <dbReference type="ARBA" id="ARBA00022448"/>
    </source>
</evidence>
<evidence type="ECO:0000256" key="10">
    <source>
        <dbReference type="ARBA" id="ARBA00022989"/>
    </source>
</evidence>
<dbReference type="GO" id="GO:0005509">
    <property type="term" value="F:calcium ion binding"/>
    <property type="evidence" value="ECO:0007669"/>
    <property type="project" value="InterPro"/>
</dbReference>
<keyword evidence="8" id="KW-0106">Calcium</keyword>
<evidence type="ECO:0000256" key="14">
    <source>
        <dbReference type="ARBA" id="ARBA00023180"/>
    </source>
</evidence>
<dbReference type="InterPro" id="IPR003137">
    <property type="entry name" value="PA_domain"/>
</dbReference>
<feature type="compositionally biased region" description="Polar residues" evidence="15">
    <location>
        <begin position="142"/>
        <end position="153"/>
    </location>
</feature>
<keyword evidence="12 16" id="KW-0472">Membrane</keyword>
<dbReference type="Pfam" id="PF25011">
    <property type="entry name" value="VSR_TRX"/>
    <property type="match status" value="1"/>
</dbReference>
<dbReference type="SMART" id="SM00179">
    <property type="entry name" value="EGF_CA"/>
    <property type="match status" value="1"/>
</dbReference>
<keyword evidence="11" id="KW-0333">Golgi apparatus</keyword>
<dbReference type="GO" id="GO:0000139">
    <property type="term" value="C:Golgi membrane"/>
    <property type="evidence" value="ECO:0007669"/>
    <property type="project" value="UniProtKB-SubCell"/>
</dbReference>
<accession>A0A5J9TY78</accession>
<name>A0A5J9TY78_9POAL</name>
<keyword evidence="9" id="KW-0653">Protein transport</keyword>
<dbReference type="GO" id="GO:0015031">
    <property type="term" value="P:protein transport"/>
    <property type="evidence" value="ECO:0007669"/>
    <property type="project" value="UniProtKB-KW"/>
</dbReference>
<keyword evidence="7" id="KW-0677">Repeat</keyword>
<feature type="region of interest" description="Disordered" evidence="15">
    <location>
        <begin position="106"/>
        <end position="159"/>
    </location>
</feature>
<keyword evidence="19" id="KW-1185">Reference proteome</keyword>
<sequence>MAKSLRSKREKRLRTLRREIAEPFYDKKEAAKLAAQAAALEAPKVPVRAPPQSQDAGSSLAAASSSASAMDVEMAGGDRSKSFLKPIGSISKKKVLLHLKIKKDKRKARKKGSLDNGCNDVMSPPSSRPLSTFHGVTIKSPPLNNEQARTTPTAKGPPEHTAMAVHAHGTASSLAAVAWLVVSFAASLASARFIVEKSSIKVVSPRSLRGHHEAAIANYGVPDYGGTLTGVVLYPDAKLATGCKPFGDGKKKKFRSPSGRPVVLLVDRGGCYFALKTWNAQEAGAAAVLVADTADEPLLTMDTPEEETPDMAFLANITVPSALVTKKFGDALRRAVAGDDEVVVRLDWRESMPHPDERVEYEFWTNSNDECGPRCDEQAAFVRAFRGHAQLLEKRGYALFTPHYITWFCPDDFLASAQCKAQCINRGRYCAPDPEGDLDAGYTGRDVVLENLRQLCVHRVANARNRSWVWWDYVADYHLRCSMKENKYTRRCAEDVAGSLGLPMEKIDKCMGDPDADADNDVLKTEQIVQVGHGTRGDVTILPTLVINNVQYRGKLESIAVLKAICAGFKESTEPHVCLTPDMETDECLTDNGGCWHDDKTNITACKDTYRGRICQCPEVDGVQYQGDGYSECKAVGPGRCAMNNAGCWKETRHGKTFSACSNSDLRGCKCPPGFEGNGFHCQDVDECSEKLACSCPHCSCKNTWGGFDCKCSAGLMYIKSEDTCIAKNMSAFGWLITVLVLSCLAGAGIAGYVFYKYRLRRYMDSEVMAIMAQYMPLESQHNENQPLGGRSPSKRS</sequence>
<dbReference type="PANTHER" id="PTHR22702:SF4">
    <property type="entry name" value="VACUOLAR-SORTING RECEPTOR 6-LIKE"/>
    <property type="match status" value="1"/>
</dbReference>
<dbReference type="Gene3D" id="3.50.30.30">
    <property type="match status" value="1"/>
</dbReference>
<feature type="region of interest" description="Disordered" evidence="15">
    <location>
        <begin position="42"/>
        <end position="62"/>
    </location>
</feature>
<keyword evidence="5 16" id="KW-0812">Transmembrane</keyword>
<dbReference type="SUPFAM" id="SSF52025">
    <property type="entry name" value="PA domain"/>
    <property type="match status" value="1"/>
</dbReference>
<dbReference type="Proteomes" id="UP000324897">
    <property type="component" value="Unassembled WGS sequence"/>
</dbReference>
<dbReference type="Gene3D" id="2.10.25.10">
    <property type="entry name" value="Laminin"/>
    <property type="match status" value="1"/>
</dbReference>
<evidence type="ECO:0000313" key="19">
    <source>
        <dbReference type="Proteomes" id="UP000324897"/>
    </source>
</evidence>
<keyword evidence="14" id="KW-0325">Glycoprotein</keyword>
<keyword evidence="3" id="KW-0813">Transport</keyword>
<evidence type="ECO:0000313" key="18">
    <source>
        <dbReference type="EMBL" id="TVU15808.1"/>
    </source>
</evidence>
<dbReference type="PANTHER" id="PTHR22702">
    <property type="entry name" value="PROTEASE-ASSOCIATED DOMAIN-CONTAINING PROTEIN"/>
    <property type="match status" value="1"/>
</dbReference>
<dbReference type="PROSITE" id="PS01187">
    <property type="entry name" value="EGF_CA"/>
    <property type="match status" value="1"/>
</dbReference>
<evidence type="ECO:0000256" key="15">
    <source>
        <dbReference type="SAM" id="MobiDB-lite"/>
    </source>
</evidence>
<keyword evidence="6" id="KW-0732">Signal</keyword>
<evidence type="ECO:0000256" key="11">
    <source>
        <dbReference type="ARBA" id="ARBA00023034"/>
    </source>
</evidence>
<gene>
    <name evidence="18" type="ORF">EJB05_39346</name>
</gene>
<feature type="transmembrane region" description="Helical" evidence="16">
    <location>
        <begin position="732"/>
        <end position="756"/>
    </location>
</feature>
<evidence type="ECO:0000256" key="6">
    <source>
        <dbReference type="ARBA" id="ARBA00022729"/>
    </source>
</evidence>
<proteinExistence type="inferred from homology"/>
<feature type="domain" description="EGF-like calcium-binding" evidence="17">
    <location>
        <begin position="684"/>
        <end position="726"/>
    </location>
</feature>
<evidence type="ECO:0000256" key="16">
    <source>
        <dbReference type="SAM" id="Phobius"/>
    </source>
</evidence>
<evidence type="ECO:0000256" key="4">
    <source>
        <dbReference type="ARBA" id="ARBA00022536"/>
    </source>
</evidence>